<accession>A0A2P2IUL1</accession>
<keyword evidence="1" id="KW-0472">Membrane</keyword>
<reference evidence="2" key="1">
    <citation type="submission" date="2018-02" db="EMBL/GenBank/DDBJ databases">
        <title>Rhizophora mucronata_Transcriptome.</title>
        <authorList>
            <person name="Meera S.P."/>
            <person name="Sreeshan A."/>
            <person name="Augustine A."/>
        </authorList>
    </citation>
    <scope>NUCLEOTIDE SEQUENCE</scope>
    <source>
        <tissue evidence="2">Leaf</tissue>
    </source>
</reference>
<name>A0A2P2IUL1_RHIMU</name>
<keyword evidence="1" id="KW-0812">Transmembrane</keyword>
<protein>
    <submittedName>
        <fullName evidence="2">Uncharacterized protein</fullName>
    </submittedName>
</protein>
<organism evidence="2">
    <name type="scientific">Rhizophora mucronata</name>
    <name type="common">Asiatic mangrove</name>
    <dbReference type="NCBI Taxonomy" id="61149"/>
    <lineage>
        <taxon>Eukaryota</taxon>
        <taxon>Viridiplantae</taxon>
        <taxon>Streptophyta</taxon>
        <taxon>Embryophyta</taxon>
        <taxon>Tracheophyta</taxon>
        <taxon>Spermatophyta</taxon>
        <taxon>Magnoliopsida</taxon>
        <taxon>eudicotyledons</taxon>
        <taxon>Gunneridae</taxon>
        <taxon>Pentapetalae</taxon>
        <taxon>rosids</taxon>
        <taxon>fabids</taxon>
        <taxon>Malpighiales</taxon>
        <taxon>Rhizophoraceae</taxon>
        <taxon>Rhizophora</taxon>
    </lineage>
</organism>
<feature type="transmembrane region" description="Helical" evidence="1">
    <location>
        <begin position="114"/>
        <end position="133"/>
    </location>
</feature>
<evidence type="ECO:0000313" key="2">
    <source>
        <dbReference type="EMBL" id="MBW84916.1"/>
    </source>
</evidence>
<proteinExistence type="predicted"/>
<evidence type="ECO:0000256" key="1">
    <source>
        <dbReference type="SAM" id="Phobius"/>
    </source>
</evidence>
<keyword evidence="1" id="KW-1133">Transmembrane helix</keyword>
<dbReference type="EMBL" id="GGEC01004433">
    <property type="protein sequence ID" value="MBW84916.1"/>
    <property type="molecule type" value="Transcribed_RNA"/>
</dbReference>
<sequence length="134" mass="15013">MIPNPVFSCPKTSRDVSAPDTLSFLSMLTPYLSSSSSSSFSVLFPFCLSLFARILSSSSSPSCLLSSSQKETPRPIKNTITNQGTEWQLFPRRGLEGYEIRWHSMSVYCQEGHLVFVLLISHISICFLFILGFF</sequence>
<dbReference type="AlphaFoldDB" id="A0A2P2IUL1"/>